<dbReference type="OrthoDB" id="3353407at2759"/>
<dbReference type="InterPro" id="IPR021822">
    <property type="entry name" value="DUF3405"/>
</dbReference>
<protein>
    <submittedName>
        <fullName evidence="1">Putative biotin synthase-like protein</fullName>
    </submittedName>
</protein>
<evidence type="ECO:0000313" key="1">
    <source>
        <dbReference type="EMBL" id="KKY24290.1"/>
    </source>
</evidence>
<gene>
    <name evidence="1" type="ORF">UCRPC4_g02515</name>
</gene>
<comment type="caution">
    <text evidence="1">The sequence shown here is derived from an EMBL/GenBank/DDBJ whole genome shotgun (WGS) entry which is preliminary data.</text>
</comment>
<organism evidence="1 2">
    <name type="scientific">Phaeomoniella chlamydospora</name>
    <name type="common">Phaeoacremonium chlamydosporum</name>
    <dbReference type="NCBI Taxonomy" id="158046"/>
    <lineage>
        <taxon>Eukaryota</taxon>
        <taxon>Fungi</taxon>
        <taxon>Dikarya</taxon>
        <taxon>Ascomycota</taxon>
        <taxon>Pezizomycotina</taxon>
        <taxon>Eurotiomycetes</taxon>
        <taxon>Chaetothyriomycetidae</taxon>
        <taxon>Phaeomoniellales</taxon>
        <taxon>Phaeomoniellaceae</taxon>
        <taxon>Phaeomoniella</taxon>
    </lineage>
</organism>
<dbReference type="AlphaFoldDB" id="A0A0G2H6G7"/>
<proteinExistence type="predicted"/>
<keyword evidence="2" id="KW-1185">Reference proteome</keyword>
<dbReference type="PANTHER" id="PTHR36205:SF2">
    <property type="entry name" value="MAJOR FACILITATOR SUPERFAMILY TRANSPORTER"/>
    <property type="match status" value="1"/>
</dbReference>
<accession>A0A0G2H6G7</accession>
<reference evidence="1 2" key="1">
    <citation type="submission" date="2015-05" db="EMBL/GenBank/DDBJ databases">
        <title>Distinctive expansion of gene families associated with plant cell wall degradation and secondary metabolism in the genomes of grapevine trunk pathogens.</title>
        <authorList>
            <person name="Lawrence D.P."/>
            <person name="Travadon R."/>
            <person name="Rolshausen P.E."/>
            <person name="Baumgartner K."/>
        </authorList>
    </citation>
    <scope>NUCLEOTIDE SEQUENCE [LARGE SCALE GENOMIC DNA]</scope>
    <source>
        <strain evidence="1">UCRPC4</strain>
    </source>
</reference>
<dbReference type="PANTHER" id="PTHR36205">
    <property type="entry name" value="CHROMOSOME 19, WHOLE GENOME SHOTGUN SEQUENCE"/>
    <property type="match status" value="1"/>
</dbReference>
<dbReference type="EMBL" id="LCWF01000061">
    <property type="protein sequence ID" value="KKY24290.1"/>
    <property type="molecule type" value="Genomic_DNA"/>
</dbReference>
<dbReference type="Proteomes" id="UP000053317">
    <property type="component" value="Unassembled WGS sequence"/>
</dbReference>
<name>A0A0G2H6G7_PHACM</name>
<evidence type="ECO:0000313" key="2">
    <source>
        <dbReference type="Proteomes" id="UP000053317"/>
    </source>
</evidence>
<reference evidence="1 2" key="2">
    <citation type="submission" date="2015-05" db="EMBL/GenBank/DDBJ databases">
        <authorList>
            <person name="Morales-Cruz A."/>
            <person name="Amrine K.C."/>
            <person name="Cantu D."/>
        </authorList>
    </citation>
    <scope>NUCLEOTIDE SEQUENCE [LARGE SCALE GENOMIC DNA]</scope>
    <source>
        <strain evidence="1">UCRPC4</strain>
    </source>
</reference>
<sequence>MISSNPDHWNYHFLALSEVLTKPLDYRRHGTALMPVDWENANWAHLQNQCLSQNQHRFPNPTRISRANRFRLRDNDWEGFEPLRVRPYATGRTAIVLRGYEGFRYTPSDMHNIRSFIMEAGLGSESDYAVFLLVDVKDEDGTRHIFHNTQDYDKALEELVPREFRDMAVLFDQKLLESWYPEIPEHSVFFQAYQPLQLFAQLFSGFDHYWQIELDSKITGDSRIFLDALSNFARKEPRKQSIERSSYYYMPQGHGCYEEFRSRINDSLKGGGFWGPVTIPDIPHPIGPEPPFQTPEEDLDFTWGVDEDADLILTNGFASIPATSYWPFKNWLSGFKLGTATPRFYSPVAMGRYSWNLLNTIHHAQVHQALALPSEATPLSFALYHGLKVVFPPHPWFHHPQDQNAHLTIQDLNNLFNGNTTMLENAKINNGLSFGKAMYDPDGVYELFNGATWWWVPGFPGEVMKAWMRQDLEIEIENEMNDGGGEGSQKGLASVLRVVDGEVWAPIMALHPVKSWDFE</sequence>
<dbReference type="Pfam" id="PF11885">
    <property type="entry name" value="DUF3405"/>
    <property type="match status" value="1"/>
</dbReference>